<protein>
    <submittedName>
        <fullName evidence="2">Uncharacterized protein</fullName>
    </submittedName>
</protein>
<gene>
    <name evidence="2" type="ORF">AOPFMNJM_3712</name>
</gene>
<dbReference type="Proteomes" id="UP001055102">
    <property type="component" value="Unassembled WGS sequence"/>
</dbReference>
<dbReference type="RefSeq" id="WP_238278068.1">
    <property type="nucleotide sequence ID" value="NZ_BPQR01000076.1"/>
</dbReference>
<keyword evidence="1" id="KW-0812">Transmembrane</keyword>
<accession>A0ABQ4T299</accession>
<proteinExistence type="predicted"/>
<evidence type="ECO:0000313" key="3">
    <source>
        <dbReference type="Proteomes" id="UP001055102"/>
    </source>
</evidence>
<keyword evidence="3" id="KW-1185">Reference proteome</keyword>
<reference evidence="2" key="1">
    <citation type="journal article" date="2021" name="Front. Microbiol.">
        <title>Comprehensive Comparative Genomics and Phenotyping of Methylobacterium Species.</title>
        <authorList>
            <person name="Alessa O."/>
            <person name="Ogura Y."/>
            <person name="Fujitani Y."/>
            <person name="Takami H."/>
            <person name="Hayashi T."/>
            <person name="Sahin N."/>
            <person name="Tani A."/>
        </authorList>
    </citation>
    <scope>NUCLEOTIDE SEQUENCE</scope>
    <source>
        <strain evidence="2">LMG 23639</strain>
    </source>
</reference>
<organism evidence="2 3">
    <name type="scientific">Methylobacterium jeotgali</name>
    <dbReference type="NCBI Taxonomy" id="381630"/>
    <lineage>
        <taxon>Bacteria</taxon>
        <taxon>Pseudomonadati</taxon>
        <taxon>Pseudomonadota</taxon>
        <taxon>Alphaproteobacteria</taxon>
        <taxon>Hyphomicrobiales</taxon>
        <taxon>Methylobacteriaceae</taxon>
        <taxon>Methylobacterium</taxon>
    </lineage>
</organism>
<reference evidence="2" key="2">
    <citation type="submission" date="2021-08" db="EMBL/GenBank/DDBJ databases">
        <authorList>
            <person name="Tani A."/>
            <person name="Ola A."/>
            <person name="Ogura Y."/>
            <person name="Katsura K."/>
            <person name="Hayashi T."/>
        </authorList>
    </citation>
    <scope>NUCLEOTIDE SEQUENCE</scope>
    <source>
        <strain evidence="2">LMG 23639</strain>
    </source>
</reference>
<sequence length="111" mass="12680">MPQKPPSLVTLDPSGLMERRVNERPLIRHLVRVAGYLGIGALVHAWFLGPQFEQGNLWSWGYLFAWPVPLLFWVVASILIFLCYAGLLVGTCALVWWFVVTVVESRWRSGR</sequence>
<evidence type="ECO:0000313" key="2">
    <source>
        <dbReference type="EMBL" id="GJE08375.1"/>
    </source>
</evidence>
<evidence type="ECO:0000256" key="1">
    <source>
        <dbReference type="SAM" id="Phobius"/>
    </source>
</evidence>
<name>A0ABQ4T299_9HYPH</name>
<comment type="caution">
    <text evidence="2">The sequence shown here is derived from an EMBL/GenBank/DDBJ whole genome shotgun (WGS) entry which is preliminary data.</text>
</comment>
<feature type="transmembrane region" description="Helical" evidence="1">
    <location>
        <begin position="29"/>
        <end position="50"/>
    </location>
</feature>
<feature type="transmembrane region" description="Helical" evidence="1">
    <location>
        <begin position="70"/>
        <end position="103"/>
    </location>
</feature>
<keyword evidence="1" id="KW-1133">Transmembrane helix</keyword>
<dbReference type="EMBL" id="BPQR01000076">
    <property type="protein sequence ID" value="GJE08375.1"/>
    <property type="molecule type" value="Genomic_DNA"/>
</dbReference>
<keyword evidence="1" id="KW-0472">Membrane</keyword>